<evidence type="ECO:0000256" key="2">
    <source>
        <dbReference type="ARBA" id="ARBA00022729"/>
    </source>
</evidence>
<comment type="caution">
    <text evidence="8">The sequence shown here is derived from an EMBL/GenBank/DDBJ whole genome shotgun (WGS) entry which is preliminary data.</text>
</comment>
<keyword evidence="5" id="KW-0443">Lipid metabolism</keyword>
<dbReference type="InterPro" id="IPR029058">
    <property type="entry name" value="AB_hydrolase_fold"/>
</dbReference>
<dbReference type="SUPFAM" id="SSF53474">
    <property type="entry name" value="alpha/beta-Hydrolases"/>
    <property type="match status" value="1"/>
</dbReference>
<evidence type="ECO:0000313" key="8">
    <source>
        <dbReference type="EMBL" id="KAK5646575.1"/>
    </source>
</evidence>
<dbReference type="Gene3D" id="3.40.50.1820">
    <property type="entry name" value="alpha/beta hydrolase"/>
    <property type="match status" value="1"/>
</dbReference>
<dbReference type="AlphaFoldDB" id="A0AAN7VE25"/>
<comment type="similarity">
    <text evidence="1">Belongs to the AB hydrolase superfamily. Lipase family.</text>
</comment>
<evidence type="ECO:0000313" key="9">
    <source>
        <dbReference type="Proteomes" id="UP001329430"/>
    </source>
</evidence>
<keyword evidence="9" id="KW-1185">Reference proteome</keyword>
<evidence type="ECO:0000256" key="5">
    <source>
        <dbReference type="ARBA" id="ARBA00023098"/>
    </source>
</evidence>
<evidence type="ECO:0000256" key="6">
    <source>
        <dbReference type="ARBA" id="ARBA00023180"/>
    </source>
</evidence>
<dbReference type="FunFam" id="3.40.50.1820:FF:000057">
    <property type="entry name" value="Lipase"/>
    <property type="match status" value="1"/>
</dbReference>
<dbReference type="EMBL" id="JAVRBK010000003">
    <property type="protein sequence ID" value="KAK5646575.1"/>
    <property type="molecule type" value="Genomic_DNA"/>
</dbReference>
<keyword evidence="3" id="KW-0378">Hydrolase</keyword>
<keyword evidence="2" id="KW-0732">Signal</keyword>
<keyword evidence="4" id="KW-0442">Lipid degradation</keyword>
<dbReference type="PANTHER" id="PTHR11005">
    <property type="entry name" value="LYSOSOMAL ACID LIPASE-RELATED"/>
    <property type="match status" value="1"/>
</dbReference>
<dbReference type="Proteomes" id="UP001329430">
    <property type="component" value="Chromosome 3"/>
</dbReference>
<gene>
    <name evidence="8" type="ORF">RI129_005039</name>
</gene>
<organism evidence="8 9">
    <name type="scientific">Pyrocoelia pectoralis</name>
    <dbReference type="NCBI Taxonomy" id="417401"/>
    <lineage>
        <taxon>Eukaryota</taxon>
        <taxon>Metazoa</taxon>
        <taxon>Ecdysozoa</taxon>
        <taxon>Arthropoda</taxon>
        <taxon>Hexapoda</taxon>
        <taxon>Insecta</taxon>
        <taxon>Pterygota</taxon>
        <taxon>Neoptera</taxon>
        <taxon>Endopterygota</taxon>
        <taxon>Coleoptera</taxon>
        <taxon>Polyphaga</taxon>
        <taxon>Elateriformia</taxon>
        <taxon>Elateroidea</taxon>
        <taxon>Lampyridae</taxon>
        <taxon>Lampyrinae</taxon>
        <taxon>Pyrocoelia</taxon>
    </lineage>
</organism>
<feature type="domain" description="AB hydrolase-1" evidence="7">
    <location>
        <begin position="12"/>
        <end position="111"/>
    </location>
</feature>
<evidence type="ECO:0000256" key="1">
    <source>
        <dbReference type="ARBA" id="ARBA00010701"/>
    </source>
</evidence>
<evidence type="ECO:0000259" key="7">
    <source>
        <dbReference type="Pfam" id="PF00561"/>
    </source>
</evidence>
<protein>
    <recommendedName>
        <fullName evidence="7">AB hydrolase-1 domain-containing protein</fullName>
    </recommendedName>
</protein>
<accession>A0AAN7VE25</accession>
<proteinExistence type="inferred from homology"/>
<evidence type="ECO:0000256" key="4">
    <source>
        <dbReference type="ARBA" id="ARBA00022963"/>
    </source>
</evidence>
<sequence length="301" mass="34255">MGAHLSLGFMLANENFDVWLGNNRGTTWSKKHKTLDPVQEKKHFFDFSFEEIGLYDLTATIDYILNVTNMKRLFYVGYSQGTTSFFLMVAAKPEYNEKVIMMTALAPVVYLSNVQHLLVSFTKHNLKAIQEIADRNGVYEIFPHTPLMTTYADILCHDNTATQLICSSILYLIGGYSPNLNKVTYQQELWIKLPFVLFQTVLPVIYGELPAGTSTKTLFHYIQLALAGTLLIYDLFFGTKFLTEKFQMYDYGLTANIQRYGHAIPPKFNISKITTPISLYYGGCDSLSTRPVSILFINSFI</sequence>
<dbReference type="GO" id="GO:0016787">
    <property type="term" value="F:hydrolase activity"/>
    <property type="evidence" value="ECO:0007669"/>
    <property type="project" value="UniProtKB-KW"/>
</dbReference>
<keyword evidence="6" id="KW-0325">Glycoprotein</keyword>
<dbReference type="InterPro" id="IPR000073">
    <property type="entry name" value="AB_hydrolase_1"/>
</dbReference>
<name>A0AAN7VE25_9COLE</name>
<dbReference type="GO" id="GO:0016042">
    <property type="term" value="P:lipid catabolic process"/>
    <property type="evidence" value="ECO:0007669"/>
    <property type="project" value="UniProtKB-KW"/>
</dbReference>
<dbReference type="Pfam" id="PF00561">
    <property type="entry name" value="Abhydrolase_1"/>
    <property type="match status" value="1"/>
</dbReference>
<evidence type="ECO:0000256" key="3">
    <source>
        <dbReference type="ARBA" id="ARBA00022801"/>
    </source>
</evidence>
<reference evidence="8 9" key="1">
    <citation type="journal article" date="2024" name="Insects">
        <title>An Improved Chromosome-Level Genome Assembly of the Firefly Pyrocoelia pectoralis.</title>
        <authorList>
            <person name="Fu X."/>
            <person name="Meyer-Rochow V.B."/>
            <person name="Ballantyne L."/>
            <person name="Zhu X."/>
        </authorList>
    </citation>
    <scope>NUCLEOTIDE SEQUENCE [LARGE SCALE GENOMIC DNA]</scope>
    <source>
        <strain evidence="8">XCY_ONT2</strain>
    </source>
</reference>